<dbReference type="OrthoDB" id="213472at2"/>
<reference evidence="2 3" key="1">
    <citation type="submission" date="2018-12" db="EMBL/GenBank/DDBJ databases">
        <authorList>
            <consortium name="Pathogen Informatics"/>
        </authorList>
    </citation>
    <scope>NUCLEOTIDE SEQUENCE [LARGE SCALE GENOMIC DNA]</scope>
    <source>
        <strain evidence="2 3">NCTC10485</strain>
    </source>
</reference>
<dbReference type="CDD" id="cd02440">
    <property type="entry name" value="AdoMet_MTases"/>
    <property type="match status" value="1"/>
</dbReference>
<evidence type="ECO:0000313" key="2">
    <source>
        <dbReference type="EMBL" id="VEG46350.1"/>
    </source>
</evidence>
<dbReference type="Proteomes" id="UP000282551">
    <property type="component" value="Chromosome"/>
</dbReference>
<name>A0A3S4TJP3_MYCCI</name>
<dbReference type="GO" id="GO:0008168">
    <property type="term" value="F:methyltransferase activity"/>
    <property type="evidence" value="ECO:0007669"/>
    <property type="project" value="UniProtKB-KW"/>
</dbReference>
<dbReference type="EMBL" id="LR134355">
    <property type="protein sequence ID" value="VEG46350.1"/>
    <property type="molecule type" value="Genomic_DNA"/>
</dbReference>
<gene>
    <name evidence="2" type="ORF">NCTC10485_01051</name>
</gene>
<proteinExistence type="predicted"/>
<evidence type="ECO:0000259" key="1">
    <source>
        <dbReference type="Pfam" id="PF13649"/>
    </source>
</evidence>
<protein>
    <submittedName>
        <fullName evidence="2">Trans-aconitate methyltransferase</fullName>
    </submittedName>
</protein>
<dbReference type="AlphaFoldDB" id="A0A3S4TJP3"/>
<dbReference type="InterPro" id="IPR029063">
    <property type="entry name" value="SAM-dependent_MTases_sf"/>
</dbReference>
<dbReference type="RefSeq" id="WP_126332756.1">
    <property type="nucleotide sequence ID" value="NZ_AP022604.1"/>
</dbReference>
<dbReference type="GO" id="GO:0032259">
    <property type="term" value="P:methylation"/>
    <property type="evidence" value="ECO:0007669"/>
    <property type="project" value="UniProtKB-KW"/>
</dbReference>
<dbReference type="SUPFAM" id="SSF53335">
    <property type="entry name" value="S-adenosyl-L-methionine-dependent methyltransferases"/>
    <property type="match status" value="1"/>
</dbReference>
<evidence type="ECO:0000313" key="3">
    <source>
        <dbReference type="Proteomes" id="UP000282551"/>
    </source>
</evidence>
<organism evidence="2 3">
    <name type="scientific">Mycolicibacterium chitae</name>
    <name type="common">Mycobacterium chitae</name>
    <dbReference type="NCBI Taxonomy" id="1792"/>
    <lineage>
        <taxon>Bacteria</taxon>
        <taxon>Bacillati</taxon>
        <taxon>Actinomycetota</taxon>
        <taxon>Actinomycetes</taxon>
        <taxon>Mycobacteriales</taxon>
        <taxon>Mycobacteriaceae</taxon>
        <taxon>Mycolicibacterium</taxon>
    </lineage>
</organism>
<keyword evidence="2" id="KW-0808">Transferase</keyword>
<accession>A0A3S4TJP3</accession>
<dbReference type="Pfam" id="PF13649">
    <property type="entry name" value="Methyltransf_25"/>
    <property type="match status" value="1"/>
</dbReference>
<keyword evidence="2" id="KW-0489">Methyltransferase</keyword>
<keyword evidence="3" id="KW-1185">Reference proteome</keyword>
<sequence length="228" mass="24573">MTQAPHAFDDPAQVDSYAERVAQMVPAYRDVHRMAGVLIDERAPHDARVLVLGAGGGLETKALAETRPGWTFDAVDPAAAMLDLATKTLGPLASRVRMHHGYIDDAPHGPFAAATSLLTLHFLEPELRRHTAAEVRRRLAPGAPFVVVHLSIPARDDAERASWLRRHAANLVAAGIEPEAAEQACAAIAAQVPVLTPDQDRAILEGAGFTEVTEFFSAFTFRGWVGYA</sequence>
<dbReference type="InterPro" id="IPR041698">
    <property type="entry name" value="Methyltransf_25"/>
</dbReference>
<dbReference type="Gene3D" id="3.40.50.150">
    <property type="entry name" value="Vaccinia Virus protein VP39"/>
    <property type="match status" value="1"/>
</dbReference>
<feature type="domain" description="Methyltransferase" evidence="1">
    <location>
        <begin position="49"/>
        <end position="142"/>
    </location>
</feature>